<evidence type="ECO:0000256" key="2">
    <source>
        <dbReference type="ARBA" id="ARBA00010908"/>
    </source>
</evidence>
<feature type="non-terminal residue" evidence="14">
    <location>
        <position position="1"/>
    </location>
</feature>
<dbReference type="PANTHER" id="PTHR19325">
    <property type="entry name" value="COMPLEMENT COMPONENT-RELATED SUSHI DOMAIN-CONTAINING"/>
    <property type="match status" value="1"/>
</dbReference>
<evidence type="ECO:0000256" key="11">
    <source>
        <dbReference type="ARBA" id="ARBA00045541"/>
    </source>
</evidence>
<comment type="caution">
    <text evidence="14">The sequence shown here is derived from an EMBL/GenBank/DDBJ whole genome shotgun (WGS) entry which is preliminary data.</text>
</comment>
<feature type="non-terminal residue" evidence="14">
    <location>
        <position position="162"/>
    </location>
</feature>
<keyword evidence="6" id="KW-0391">Immunity</keyword>
<comment type="function">
    <text evidence="11">This protein recognizes C4b and C3b fragments that condense with cell-surface hydroxyl or amino groups when nascent C4b and C3b are locally generated during C4 and c3 activation. Interaction of daf with cell-associated C4b and C3b polypeptides interferes with their ability to catalyze the conversion of C2 and factor B to enzymatically active C2a and Bb and thereby prevents the formation of C4b2a and C3bBb, the amplification convertases of the complement cascade. Inhibits complement activation by destabilizing and preventing the formation of C3 and C5 convertases, which prevents complement damage.</text>
</comment>
<evidence type="ECO:0000256" key="4">
    <source>
        <dbReference type="ARBA" id="ARBA00022659"/>
    </source>
</evidence>
<keyword evidence="10" id="KW-0325">Glycoprotein</keyword>
<evidence type="ECO:0000256" key="12">
    <source>
        <dbReference type="PROSITE-ProRule" id="PRU00302"/>
    </source>
</evidence>
<comment type="subcellular location">
    <subcellularLocation>
        <location evidence="1">Membrane</location>
    </subcellularLocation>
</comment>
<keyword evidence="15" id="KW-1185">Reference proteome</keyword>
<reference evidence="14 15" key="1">
    <citation type="submission" date="2019-09" db="EMBL/GenBank/DDBJ databases">
        <title>Bird 10,000 Genomes (B10K) Project - Family phase.</title>
        <authorList>
            <person name="Zhang G."/>
        </authorList>
    </citation>
    <scope>NUCLEOTIDE SEQUENCE [LARGE SCALE GENOMIC DNA]</scope>
    <source>
        <strain evidence="14">B10K-DU-012-52</strain>
    </source>
</reference>
<feature type="domain" description="Sushi" evidence="13">
    <location>
        <begin position="66"/>
        <end position="130"/>
    </location>
</feature>
<keyword evidence="5" id="KW-0677">Repeat</keyword>
<keyword evidence="4 12" id="KW-0768">Sushi</keyword>
<comment type="caution">
    <text evidence="12">Lacks conserved residue(s) required for the propagation of feature annotation.</text>
</comment>
<dbReference type="CDD" id="cd00033">
    <property type="entry name" value="CCP"/>
    <property type="match status" value="2"/>
</dbReference>
<keyword evidence="9" id="KW-1015">Disulfide bond</keyword>
<dbReference type="InterPro" id="IPR050350">
    <property type="entry name" value="Compl-Cell_Adhes-Reg"/>
</dbReference>
<evidence type="ECO:0000256" key="6">
    <source>
        <dbReference type="ARBA" id="ARBA00022859"/>
    </source>
</evidence>
<dbReference type="InterPro" id="IPR035976">
    <property type="entry name" value="Sushi/SCR/CCP_sf"/>
</dbReference>
<evidence type="ECO:0000256" key="1">
    <source>
        <dbReference type="ARBA" id="ARBA00004370"/>
    </source>
</evidence>
<feature type="domain" description="Sushi" evidence="13">
    <location>
        <begin position="2"/>
        <end position="65"/>
    </location>
</feature>
<dbReference type="SUPFAM" id="SSF57535">
    <property type="entry name" value="Complement control module/SCR domain"/>
    <property type="match status" value="2"/>
</dbReference>
<dbReference type="AlphaFoldDB" id="A0A7L2VPM5"/>
<dbReference type="GO" id="GO:0006958">
    <property type="term" value="P:complement activation, classical pathway"/>
    <property type="evidence" value="ECO:0007669"/>
    <property type="project" value="UniProtKB-KW"/>
</dbReference>
<evidence type="ECO:0000256" key="9">
    <source>
        <dbReference type="ARBA" id="ARBA00023157"/>
    </source>
</evidence>
<evidence type="ECO:0000256" key="10">
    <source>
        <dbReference type="ARBA" id="ARBA00023180"/>
    </source>
</evidence>
<dbReference type="Gene3D" id="2.10.70.10">
    <property type="entry name" value="Complement Module, domain 1"/>
    <property type="match status" value="3"/>
</dbReference>
<evidence type="ECO:0000313" key="15">
    <source>
        <dbReference type="Proteomes" id="UP000520535"/>
    </source>
</evidence>
<dbReference type="Pfam" id="PF00084">
    <property type="entry name" value="Sushi"/>
    <property type="match status" value="2"/>
</dbReference>
<proteinExistence type="inferred from homology"/>
<evidence type="ECO:0000256" key="5">
    <source>
        <dbReference type="ARBA" id="ARBA00022737"/>
    </source>
</evidence>
<name>A0A7L2VPM5_9AVES</name>
<dbReference type="InterPro" id="IPR000436">
    <property type="entry name" value="Sushi_SCR_CCP_dom"/>
</dbReference>
<organism evidence="14 15">
    <name type="scientific">Brachypteracias leptosomus</name>
    <name type="common">short-legged ground-roller</name>
    <dbReference type="NCBI Taxonomy" id="135165"/>
    <lineage>
        <taxon>Eukaryota</taxon>
        <taxon>Metazoa</taxon>
        <taxon>Chordata</taxon>
        <taxon>Craniata</taxon>
        <taxon>Vertebrata</taxon>
        <taxon>Euteleostomi</taxon>
        <taxon>Archelosauria</taxon>
        <taxon>Archosauria</taxon>
        <taxon>Dinosauria</taxon>
        <taxon>Saurischia</taxon>
        <taxon>Theropoda</taxon>
        <taxon>Coelurosauria</taxon>
        <taxon>Aves</taxon>
        <taxon>Neognathae</taxon>
        <taxon>Neoaves</taxon>
        <taxon>Telluraves</taxon>
        <taxon>Coraciimorphae</taxon>
        <taxon>Coraciiformes</taxon>
        <taxon>Brachypteraciidae</taxon>
        <taxon>Brachypteracias</taxon>
    </lineage>
</organism>
<dbReference type="PANTHER" id="PTHR19325:SF317">
    <property type="entry name" value="COMPLEMENT DECAY-ACCELERATING FACTOR"/>
    <property type="match status" value="1"/>
</dbReference>
<evidence type="ECO:0000313" key="14">
    <source>
        <dbReference type="EMBL" id="NXS60370.1"/>
    </source>
</evidence>
<evidence type="ECO:0000256" key="7">
    <source>
        <dbReference type="ARBA" id="ARBA00022875"/>
    </source>
</evidence>
<sequence length="162" mass="18024">AGDCGPLPNISHAEPPEAVKHQESFREGYRVTYSCIKGYSKLPLSSDTIQCLPNSQWSHLPEFCGRTCPSPPRVHFAKISPEDETQNFYAVNVTVRYFCRPGYENTTDQPLTTTCLDNLEWSEVPELCRKKSCGVPADPEHGRVIASDHLFGTKANVVCNHG</sequence>
<dbReference type="OrthoDB" id="406096at2759"/>
<protein>
    <submittedName>
        <fullName evidence="14">DAF1 protein</fullName>
    </submittedName>
</protein>
<dbReference type="SMART" id="SM00032">
    <property type="entry name" value="CCP"/>
    <property type="match status" value="2"/>
</dbReference>
<evidence type="ECO:0000256" key="3">
    <source>
        <dbReference type="ARBA" id="ARBA00022588"/>
    </source>
</evidence>
<comment type="similarity">
    <text evidence="2">Belongs to the receptors of complement activation (RCA) family.</text>
</comment>
<dbReference type="GO" id="GO:0016020">
    <property type="term" value="C:membrane"/>
    <property type="evidence" value="ECO:0007669"/>
    <property type="project" value="UniProtKB-SubCell"/>
</dbReference>
<keyword evidence="7" id="KW-0180">Complement pathway</keyword>
<gene>
    <name evidence="14" type="primary">Cd55_0</name>
    <name evidence="14" type="ORF">BRALEP_R01608</name>
</gene>
<evidence type="ECO:0000259" key="13">
    <source>
        <dbReference type="PROSITE" id="PS50923"/>
    </source>
</evidence>
<dbReference type="Proteomes" id="UP000520535">
    <property type="component" value="Unassembled WGS sequence"/>
</dbReference>
<dbReference type="PROSITE" id="PS50923">
    <property type="entry name" value="SUSHI"/>
    <property type="match status" value="2"/>
</dbReference>
<dbReference type="EMBL" id="VYZX01024217">
    <property type="protein sequence ID" value="NXS60370.1"/>
    <property type="molecule type" value="Genomic_DNA"/>
</dbReference>
<evidence type="ECO:0000256" key="8">
    <source>
        <dbReference type="ARBA" id="ARBA00023136"/>
    </source>
</evidence>
<dbReference type="GO" id="GO:0045087">
    <property type="term" value="P:innate immune response"/>
    <property type="evidence" value="ECO:0007669"/>
    <property type="project" value="UniProtKB-KW"/>
</dbReference>
<keyword evidence="8" id="KW-0472">Membrane</keyword>
<accession>A0A7L2VPM5</accession>
<keyword evidence="3" id="KW-0399">Innate immunity</keyword>